<dbReference type="EMBL" id="JBBPBM010000050">
    <property type="protein sequence ID" value="KAK8519678.1"/>
    <property type="molecule type" value="Genomic_DNA"/>
</dbReference>
<accession>A0ABR2CJ71</accession>
<reference evidence="1 2" key="1">
    <citation type="journal article" date="2024" name="G3 (Bethesda)">
        <title>Genome assembly of Hibiscus sabdariffa L. provides insights into metabolisms of medicinal natural products.</title>
        <authorList>
            <person name="Kim T."/>
        </authorList>
    </citation>
    <scope>NUCLEOTIDE SEQUENCE [LARGE SCALE GENOMIC DNA]</scope>
    <source>
        <strain evidence="1">TK-2024</strain>
        <tissue evidence="1">Old leaves</tissue>
    </source>
</reference>
<comment type="caution">
    <text evidence="1">The sequence shown here is derived from an EMBL/GenBank/DDBJ whole genome shotgun (WGS) entry which is preliminary data.</text>
</comment>
<name>A0ABR2CJ71_9ROSI</name>
<gene>
    <name evidence="1" type="ORF">V6N12_030045</name>
</gene>
<proteinExistence type="predicted"/>
<dbReference type="Proteomes" id="UP001472677">
    <property type="component" value="Unassembled WGS sequence"/>
</dbReference>
<sequence length="102" mass="11624">MAGEFSARFANVAAEERYDQIVIRKNIWEEQGFKYDDGLDNYGLETIIHKRLYDLGWSADNLPEPTSTGQENSMPTSLPARTILSMSEAKEFLPMLLPSMTY</sequence>
<organism evidence="1 2">
    <name type="scientific">Hibiscus sabdariffa</name>
    <name type="common">roselle</name>
    <dbReference type="NCBI Taxonomy" id="183260"/>
    <lineage>
        <taxon>Eukaryota</taxon>
        <taxon>Viridiplantae</taxon>
        <taxon>Streptophyta</taxon>
        <taxon>Embryophyta</taxon>
        <taxon>Tracheophyta</taxon>
        <taxon>Spermatophyta</taxon>
        <taxon>Magnoliopsida</taxon>
        <taxon>eudicotyledons</taxon>
        <taxon>Gunneridae</taxon>
        <taxon>Pentapetalae</taxon>
        <taxon>rosids</taxon>
        <taxon>malvids</taxon>
        <taxon>Malvales</taxon>
        <taxon>Malvaceae</taxon>
        <taxon>Malvoideae</taxon>
        <taxon>Hibiscus</taxon>
    </lineage>
</organism>
<protein>
    <submittedName>
        <fullName evidence="1">Uncharacterized protein</fullName>
    </submittedName>
</protein>
<evidence type="ECO:0000313" key="1">
    <source>
        <dbReference type="EMBL" id="KAK8519678.1"/>
    </source>
</evidence>
<evidence type="ECO:0000313" key="2">
    <source>
        <dbReference type="Proteomes" id="UP001472677"/>
    </source>
</evidence>
<keyword evidence="2" id="KW-1185">Reference proteome</keyword>